<proteinExistence type="predicted"/>
<accession>A0ACB9I435</accession>
<name>A0ACB9I435_9ASTR</name>
<keyword evidence="2" id="KW-1185">Reference proteome</keyword>
<organism evidence="1 2">
    <name type="scientific">Smallanthus sonchifolius</name>
    <dbReference type="NCBI Taxonomy" id="185202"/>
    <lineage>
        <taxon>Eukaryota</taxon>
        <taxon>Viridiplantae</taxon>
        <taxon>Streptophyta</taxon>
        <taxon>Embryophyta</taxon>
        <taxon>Tracheophyta</taxon>
        <taxon>Spermatophyta</taxon>
        <taxon>Magnoliopsida</taxon>
        <taxon>eudicotyledons</taxon>
        <taxon>Gunneridae</taxon>
        <taxon>Pentapetalae</taxon>
        <taxon>asterids</taxon>
        <taxon>campanulids</taxon>
        <taxon>Asterales</taxon>
        <taxon>Asteraceae</taxon>
        <taxon>Asteroideae</taxon>
        <taxon>Heliantheae alliance</taxon>
        <taxon>Millerieae</taxon>
        <taxon>Smallanthus</taxon>
    </lineage>
</organism>
<reference evidence="2" key="1">
    <citation type="journal article" date="2022" name="Mol. Ecol. Resour.">
        <title>The genomes of chicory, endive, great burdock and yacon provide insights into Asteraceae palaeo-polyploidization history and plant inulin production.</title>
        <authorList>
            <person name="Fan W."/>
            <person name="Wang S."/>
            <person name="Wang H."/>
            <person name="Wang A."/>
            <person name="Jiang F."/>
            <person name="Liu H."/>
            <person name="Zhao H."/>
            <person name="Xu D."/>
            <person name="Zhang Y."/>
        </authorList>
    </citation>
    <scope>NUCLEOTIDE SEQUENCE [LARGE SCALE GENOMIC DNA]</scope>
    <source>
        <strain evidence="2">cv. Yunnan</strain>
    </source>
</reference>
<reference evidence="1 2" key="2">
    <citation type="journal article" date="2022" name="Mol. Ecol. Resour.">
        <title>The genomes of chicory, endive, great burdock and yacon provide insights into Asteraceae paleo-polyploidization history and plant inulin production.</title>
        <authorList>
            <person name="Fan W."/>
            <person name="Wang S."/>
            <person name="Wang H."/>
            <person name="Wang A."/>
            <person name="Jiang F."/>
            <person name="Liu H."/>
            <person name="Zhao H."/>
            <person name="Xu D."/>
            <person name="Zhang Y."/>
        </authorList>
    </citation>
    <scope>NUCLEOTIDE SEQUENCE [LARGE SCALE GENOMIC DNA]</scope>
    <source>
        <strain evidence="2">cv. Yunnan</strain>
        <tissue evidence="1">Leaves</tissue>
    </source>
</reference>
<gene>
    <name evidence="1" type="ORF">L1987_30421</name>
</gene>
<comment type="caution">
    <text evidence="1">The sequence shown here is derived from an EMBL/GenBank/DDBJ whole genome shotgun (WGS) entry which is preliminary data.</text>
</comment>
<sequence>MGFMREVFCRANGNDGQEDPRADVKEESELARHSLTTRKGKQRRRTLVLTWWNQLITNVSLLLLSLYMVQQLCWELAVELDHLLGSQIQAIQQTVGLLIPGRMVGIQSELIWSLQIPEPFVF</sequence>
<dbReference type="EMBL" id="CM042027">
    <property type="protein sequence ID" value="KAI3802291.1"/>
    <property type="molecule type" value="Genomic_DNA"/>
</dbReference>
<protein>
    <submittedName>
        <fullName evidence="1">Uncharacterized protein</fullName>
    </submittedName>
</protein>
<evidence type="ECO:0000313" key="2">
    <source>
        <dbReference type="Proteomes" id="UP001056120"/>
    </source>
</evidence>
<evidence type="ECO:0000313" key="1">
    <source>
        <dbReference type="EMBL" id="KAI3802291.1"/>
    </source>
</evidence>
<dbReference type="Proteomes" id="UP001056120">
    <property type="component" value="Linkage Group LG10"/>
</dbReference>